<dbReference type="GO" id="GO:1904680">
    <property type="term" value="F:peptide transmembrane transporter activity"/>
    <property type="evidence" value="ECO:0007669"/>
    <property type="project" value="TreeGrafter"/>
</dbReference>
<dbReference type="OrthoDB" id="3225986at2"/>
<keyword evidence="8" id="KW-1185">Reference proteome</keyword>
<dbReference type="SUPFAM" id="SSF53850">
    <property type="entry name" value="Periplasmic binding protein-like II"/>
    <property type="match status" value="1"/>
</dbReference>
<dbReference type="PROSITE" id="PS51257">
    <property type="entry name" value="PROKAR_LIPOPROTEIN"/>
    <property type="match status" value="1"/>
</dbReference>
<feature type="signal peptide" evidence="5">
    <location>
        <begin position="1"/>
        <end position="24"/>
    </location>
</feature>
<proteinExistence type="inferred from homology"/>
<dbReference type="Gene3D" id="3.40.190.10">
    <property type="entry name" value="Periplasmic binding protein-like II"/>
    <property type="match status" value="1"/>
</dbReference>
<accession>A0A087DTK7</accession>
<reference evidence="7 8" key="1">
    <citation type="submission" date="2014-03" db="EMBL/GenBank/DDBJ databases">
        <title>Genomics of Bifidobacteria.</title>
        <authorList>
            <person name="Ventura M."/>
            <person name="Milani C."/>
            <person name="Lugli G.A."/>
        </authorList>
    </citation>
    <scope>NUCLEOTIDE SEQUENCE [LARGE SCALE GENOMIC DNA]</scope>
    <source>
        <strain evidence="7 8">LMG 11597</strain>
    </source>
</reference>
<dbReference type="Pfam" id="PF00496">
    <property type="entry name" value="SBP_bac_5"/>
    <property type="match status" value="1"/>
</dbReference>
<evidence type="ECO:0000256" key="4">
    <source>
        <dbReference type="ARBA" id="ARBA00022729"/>
    </source>
</evidence>
<comment type="caution">
    <text evidence="7">The sequence shown here is derived from an EMBL/GenBank/DDBJ whole genome shotgun (WGS) entry which is preliminary data.</text>
</comment>
<evidence type="ECO:0000256" key="1">
    <source>
        <dbReference type="ARBA" id="ARBA00004193"/>
    </source>
</evidence>
<dbReference type="EMBL" id="JGZR01000016">
    <property type="protein sequence ID" value="KFI98857.1"/>
    <property type="molecule type" value="Genomic_DNA"/>
</dbReference>
<dbReference type="PANTHER" id="PTHR30290">
    <property type="entry name" value="PERIPLASMIC BINDING COMPONENT OF ABC TRANSPORTER"/>
    <property type="match status" value="1"/>
</dbReference>
<dbReference type="GO" id="GO:0015833">
    <property type="term" value="P:peptide transport"/>
    <property type="evidence" value="ECO:0007669"/>
    <property type="project" value="TreeGrafter"/>
</dbReference>
<sequence length="539" mass="59366">MRRKLVTRVSALALACAMVFSAAACGKKEANTAAPSSSASSTTSTVSLKPKNIDMAQVKGKSNRDLVVASSGDTTTLDYIEAGNSAAVEVLRPVMETLVRYNEQGKLVPWLASSYKRLDDRSWEFKLRKGVKFQNGEEMKASDVIFSMKRATTPAAANVAYIMSLIDPNGFEAPDDYTVIVRTKIPFGSFIGYMPYIGASIVSEKAYQSPDASTHPVGTGPYEFVEYKKGQYTKYKAFKDYWGGKPGADTLTIKPIPDVTSRYTALETGEVDIAPVTVNEVGQIQGNNKLNLSSHPTTVFTTLNFNTTKAPFDNVKFRQAIDYAIDEPGIVKSVFRGSAQYTPGPVTPQQQYFDKSAKPKYDVAKAKQLVKESGVDLGKTYEIATSNSQTRIDEATIIQQQLANIGVKTTIRKMESAAYNDYMTGKDKDMFFSGWGAVGFPDPDNNVYGPLYSGGIPDNNTTFYNDPKMDEMLQKERALPNGPEREKLIVDIQQKIREDTPYTTLENTVNIIGYQTYVKGFSAQAAIDQYYNNVSLKTS</sequence>
<feature type="domain" description="Solute-binding protein family 5" evidence="6">
    <location>
        <begin position="106"/>
        <end position="455"/>
    </location>
</feature>
<evidence type="ECO:0000259" key="6">
    <source>
        <dbReference type="Pfam" id="PF00496"/>
    </source>
</evidence>
<name>A0A087DTK7_9BIFI</name>
<dbReference type="RefSeq" id="WP_024463911.1">
    <property type="nucleotide sequence ID" value="NZ_CP062939.1"/>
</dbReference>
<dbReference type="PROSITE" id="PS01040">
    <property type="entry name" value="SBP_BACTERIAL_5"/>
    <property type="match status" value="1"/>
</dbReference>
<comment type="similarity">
    <text evidence="2">Belongs to the bacterial solute-binding protein 5 family.</text>
</comment>
<evidence type="ECO:0000256" key="2">
    <source>
        <dbReference type="ARBA" id="ARBA00005695"/>
    </source>
</evidence>
<gene>
    <name evidence="7" type="ORF">BISU_2059</name>
</gene>
<dbReference type="STRING" id="77635.BISU_2059"/>
<organism evidence="7 8">
    <name type="scientific">Bifidobacterium subtile</name>
    <dbReference type="NCBI Taxonomy" id="77635"/>
    <lineage>
        <taxon>Bacteria</taxon>
        <taxon>Bacillati</taxon>
        <taxon>Actinomycetota</taxon>
        <taxon>Actinomycetes</taxon>
        <taxon>Bifidobacteriales</taxon>
        <taxon>Bifidobacteriaceae</taxon>
        <taxon>Bifidobacterium</taxon>
    </lineage>
</organism>
<dbReference type="InterPro" id="IPR039424">
    <property type="entry name" value="SBP_5"/>
</dbReference>
<keyword evidence="3" id="KW-0813">Transport</keyword>
<dbReference type="eggNOG" id="COG0747">
    <property type="taxonomic scope" value="Bacteria"/>
</dbReference>
<evidence type="ECO:0000256" key="5">
    <source>
        <dbReference type="SAM" id="SignalP"/>
    </source>
</evidence>
<keyword evidence="4 5" id="KW-0732">Signal</keyword>
<evidence type="ECO:0000313" key="8">
    <source>
        <dbReference type="Proteomes" id="UP000029055"/>
    </source>
</evidence>
<dbReference type="PANTHER" id="PTHR30290:SF9">
    <property type="entry name" value="OLIGOPEPTIDE-BINDING PROTEIN APPA"/>
    <property type="match status" value="1"/>
</dbReference>
<dbReference type="InterPro" id="IPR023765">
    <property type="entry name" value="SBP_5_CS"/>
</dbReference>
<dbReference type="Gene3D" id="3.90.76.10">
    <property type="entry name" value="Dipeptide-binding Protein, Domain 1"/>
    <property type="match status" value="1"/>
</dbReference>
<dbReference type="PIRSF" id="PIRSF002741">
    <property type="entry name" value="MppA"/>
    <property type="match status" value="1"/>
</dbReference>
<protein>
    <submittedName>
        <fullName evidence="7">Extracellular solute-binding protein family 5</fullName>
    </submittedName>
</protein>
<dbReference type="CDD" id="cd00995">
    <property type="entry name" value="PBP2_NikA_DppA_OppA_like"/>
    <property type="match status" value="1"/>
</dbReference>
<dbReference type="Gene3D" id="3.10.105.10">
    <property type="entry name" value="Dipeptide-binding Protein, Domain 3"/>
    <property type="match status" value="1"/>
</dbReference>
<dbReference type="GO" id="GO:0042597">
    <property type="term" value="C:periplasmic space"/>
    <property type="evidence" value="ECO:0007669"/>
    <property type="project" value="UniProtKB-ARBA"/>
</dbReference>
<dbReference type="InterPro" id="IPR000914">
    <property type="entry name" value="SBP_5_dom"/>
</dbReference>
<comment type="subcellular location">
    <subcellularLocation>
        <location evidence="1">Cell membrane</location>
        <topology evidence="1">Lipid-anchor</topology>
    </subcellularLocation>
</comment>
<evidence type="ECO:0000313" key="7">
    <source>
        <dbReference type="EMBL" id="KFI98857.1"/>
    </source>
</evidence>
<dbReference type="AlphaFoldDB" id="A0A087DTK7"/>
<dbReference type="Proteomes" id="UP000029055">
    <property type="component" value="Unassembled WGS sequence"/>
</dbReference>
<feature type="chain" id="PRO_5038857364" evidence="5">
    <location>
        <begin position="25"/>
        <end position="539"/>
    </location>
</feature>
<dbReference type="GO" id="GO:0043190">
    <property type="term" value="C:ATP-binding cassette (ABC) transporter complex"/>
    <property type="evidence" value="ECO:0007669"/>
    <property type="project" value="InterPro"/>
</dbReference>
<dbReference type="InterPro" id="IPR030678">
    <property type="entry name" value="Peptide/Ni-bd"/>
</dbReference>
<evidence type="ECO:0000256" key="3">
    <source>
        <dbReference type="ARBA" id="ARBA00022448"/>
    </source>
</evidence>